<comment type="caution">
    <text evidence="2">The sequence shown here is derived from an EMBL/GenBank/DDBJ whole genome shotgun (WGS) entry which is preliminary data.</text>
</comment>
<dbReference type="EMBL" id="LGFD01000006">
    <property type="protein sequence ID" value="KUK18217.1"/>
    <property type="molecule type" value="Genomic_DNA"/>
</dbReference>
<keyword evidence="1" id="KW-0472">Membrane</keyword>
<feature type="transmembrane region" description="Helical" evidence="1">
    <location>
        <begin position="615"/>
        <end position="637"/>
    </location>
</feature>
<keyword evidence="1" id="KW-0812">Transmembrane</keyword>
<protein>
    <recommendedName>
        <fullName evidence="4">CARDB domain-containing protein</fullName>
    </recommendedName>
</protein>
<dbReference type="GeneID" id="8095769"/>
<organism evidence="2 3">
    <name type="scientific">Thermococcus sibiricus</name>
    <dbReference type="NCBI Taxonomy" id="172049"/>
    <lineage>
        <taxon>Archaea</taxon>
        <taxon>Methanobacteriati</taxon>
        <taxon>Methanobacteriota</taxon>
        <taxon>Thermococci</taxon>
        <taxon>Thermococcales</taxon>
        <taxon>Thermococcaceae</taxon>
        <taxon>Thermococcus</taxon>
    </lineage>
</organism>
<dbReference type="AlphaFoldDB" id="A0A101EMS4"/>
<dbReference type="OMA" id="PYPLACG"/>
<sequence>MKKLISLLFLIILLPYVTAHSIITGWVEIPSRIGIKDYPLEVRDVSPTEGSLLVELNNREYILKPESLLNTSFYSVYMNSVFLKENGGYAIFNITFPYLLENQTLLAEDYALTLLSIEENRAKIRLRYNDIEKELIYNGGKIEFNGLTAQLSIMPLLFDGYLHKGSTKYLQDWQIKLEDYNITEINGELKEFAKISINNKEYWIEVGDTLKAEGIIVETKELIGSMYLKTAIKINGAYVSLSISPSLYKELEEGKDTQIGPYIVKLEKIFSDGVYISIKNTCGMTLKSAWIRLGKIGTLVSHGGLHIGVTEISNMATKKVAKIIGFLDEKEIPKVGEYAFANVSFLTPSMALQFEPFNSTIVIKNTGDIDLKHIEIVPKLSEEFKIISSYPLYIPELGVGEKIEFNVRIEPKKGGFLQLGNIEIQANVPYQLSCDGFARISFSSETRWINVDNATPKYKLVLNSQNGTVGSSTQLNLTVVNMGNTKGPFTITIALPERSAIIGENINLQGRFVYFEDSLNLKENKTYSLIFIPNQEGEFEILAALKKGEYIIKNSTVVEIFTTPAPIEKENFGNSTDETSTSTAPKIIKETITTTVTHTKVLNSTITVFPIKQKLLFGGAGFTGGMAFILLLAWIAAKLEERSRR</sequence>
<reference evidence="3" key="1">
    <citation type="journal article" date="2015" name="MBio">
        <title>Genome-Resolved Metagenomic Analysis Reveals Roles for Candidate Phyla and Other Microbial Community Members in Biogeochemical Transformations in Oil Reservoirs.</title>
        <authorList>
            <person name="Hu P."/>
            <person name="Tom L."/>
            <person name="Singh A."/>
            <person name="Thomas B.C."/>
            <person name="Baker B.J."/>
            <person name="Piceno Y.M."/>
            <person name="Andersen G.L."/>
            <person name="Banfield J.F."/>
        </authorList>
    </citation>
    <scope>NUCLEOTIDE SEQUENCE [LARGE SCALE GENOMIC DNA]</scope>
</reference>
<evidence type="ECO:0008006" key="4">
    <source>
        <dbReference type="Google" id="ProtNLM"/>
    </source>
</evidence>
<dbReference type="PATRIC" id="fig|172049.5.peg.1126"/>
<dbReference type="RefSeq" id="WP_015849060.1">
    <property type="nucleotide sequence ID" value="NZ_LGFD01000006.1"/>
</dbReference>
<evidence type="ECO:0000313" key="2">
    <source>
        <dbReference type="EMBL" id="KUK18217.1"/>
    </source>
</evidence>
<evidence type="ECO:0000256" key="1">
    <source>
        <dbReference type="SAM" id="Phobius"/>
    </source>
</evidence>
<name>A0A101EMS4_9EURY</name>
<keyword evidence="1" id="KW-1133">Transmembrane helix</keyword>
<accession>A0A101EMS4</accession>
<proteinExistence type="predicted"/>
<gene>
    <name evidence="2" type="ORF">XD54_0465</name>
</gene>
<dbReference type="Proteomes" id="UP000053911">
    <property type="component" value="Unassembled WGS sequence"/>
</dbReference>
<evidence type="ECO:0000313" key="3">
    <source>
        <dbReference type="Proteomes" id="UP000053911"/>
    </source>
</evidence>